<dbReference type="InterPro" id="IPR036866">
    <property type="entry name" value="RibonucZ/Hydroxyglut_hydro"/>
</dbReference>
<evidence type="ECO:0000313" key="2">
    <source>
        <dbReference type="EMBL" id="THV22855.1"/>
    </source>
</evidence>
<organism evidence="2 3">
    <name type="scientific">Glycomyces paridis</name>
    <dbReference type="NCBI Taxonomy" id="2126555"/>
    <lineage>
        <taxon>Bacteria</taxon>
        <taxon>Bacillati</taxon>
        <taxon>Actinomycetota</taxon>
        <taxon>Actinomycetes</taxon>
        <taxon>Glycomycetales</taxon>
        <taxon>Glycomycetaceae</taxon>
        <taxon>Glycomyces</taxon>
    </lineage>
</organism>
<evidence type="ECO:0000313" key="3">
    <source>
        <dbReference type="Proteomes" id="UP000305792"/>
    </source>
</evidence>
<evidence type="ECO:0000259" key="1">
    <source>
        <dbReference type="SMART" id="SM00849"/>
    </source>
</evidence>
<dbReference type="InterPro" id="IPR050114">
    <property type="entry name" value="UPF0173_UPF0282_UlaG_hydrolase"/>
</dbReference>
<keyword evidence="3" id="KW-1185">Reference proteome</keyword>
<gene>
    <name evidence="2" type="ORF">E9998_23470</name>
</gene>
<dbReference type="OrthoDB" id="3190691at2"/>
<feature type="domain" description="Metallo-beta-lactamase" evidence="1">
    <location>
        <begin position="7"/>
        <end position="171"/>
    </location>
</feature>
<comment type="caution">
    <text evidence="2">The sequence shown here is derived from an EMBL/GenBank/DDBJ whole genome shotgun (WGS) entry which is preliminary data.</text>
</comment>
<dbReference type="RefSeq" id="WP_136532180.1">
    <property type="nucleotide sequence ID" value="NZ_STGX01000023.1"/>
</dbReference>
<dbReference type="EMBL" id="STGX01000023">
    <property type="protein sequence ID" value="THV22855.1"/>
    <property type="molecule type" value="Genomic_DNA"/>
</dbReference>
<accession>A0A4S8P0T5</accession>
<name>A0A4S8P0T5_9ACTN</name>
<dbReference type="AlphaFoldDB" id="A0A4S8P0T5"/>
<sequence>MRLTKFGHSCVRLETDQGVIVIDPGVYSDPAALGGVDAVFVTHLHPDHCDAAELRALLAGRPETRIYGPASLAETLGELPFTVVSDGDAVPAAGTEVKVIGKDHAVVHPNIPRVTNSGYLIDGVFHPGDALTVPDQPVSVLLAPVAAPWSKLAEVVDFVRAVEAPTVFPIHDAILAEPGRALVDRVLGMLVGDTYRRIEDRDTVTL</sequence>
<dbReference type="Proteomes" id="UP000305792">
    <property type="component" value="Unassembled WGS sequence"/>
</dbReference>
<dbReference type="Pfam" id="PF13483">
    <property type="entry name" value="Lactamase_B_3"/>
    <property type="match status" value="1"/>
</dbReference>
<dbReference type="InterPro" id="IPR001279">
    <property type="entry name" value="Metallo-B-lactamas"/>
</dbReference>
<keyword evidence="2" id="KW-0378">Hydrolase</keyword>
<protein>
    <submittedName>
        <fullName evidence="2">MBL fold metallo-hydrolase</fullName>
    </submittedName>
</protein>
<dbReference type="SUPFAM" id="SSF56281">
    <property type="entry name" value="Metallo-hydrolase/oxidoreductase"/>
    <property type="match status" value="1"/>
</dbReference>
<dbReference type="PANTHER" id="PTHR43546:SF3">
    <property type="entry name" value="UPF0173 METAL-DEPENDENT HYDROLASE MJ1163"/>
    <property type="match status" value="1"/>
</dbReference>
<dbReference type="Gene3D" id="3.60.15.10">
    <property type="entry name" value="Ribonuclease Z/Hydroxyacylglutathione hydrolase-like"/>
    <property type="match status" value="1"/>
</dbReference>
<dbReference type="GO" id="GO:0016787">
    <property type="term" value="F:hydrolase activity"/>
    <property type="evidence" value="ECO:0007669"/>
    <property type="project" value="UniProtKB-KW"/>
</dbReference>
<dbReference type="PANTHER" id="PTHR43546">
    <property type="entry name" value="UPF0173 METAL-DEPENDENT HYDROLASE MJ1163-RELATED"/>
    <property type="match status" value="1"/>
</dbReference>
<proteinExistence type="predicted"/>
<reference evidence="2 3" key="1">
    <citation type="journal article" date="2018" name="Int. J. Syst. Evol. Microbiol.">
        <title>Glycomyces paridis sp. nov., isolated from the medicinal plant Paris polyphylla.</title>
        <authorList>
            <person name="Fang X.M."/>
            <person name="Bai J.L."/>
            <person name="Su J."/>
            <person name="Zhao L.L."/>
            <person name="Liu H.Y."/>
            <person name="Ma B.P."/>
            <person name="Zhang Y.Q."/>
            <person name="Yu L.Y."/>
        </authorList>
    </citation>
    <scope>NUCLEOTIDE SEQUENCE [LARGE SCALE GENOMIC DNA]</scope>
    <source>
        <strain evidence="2 3">CPCC 204357</strain>
    </source>
</reference>
<dbReference type="SMART" id="SM00849">
    <property type="entry name" value="Lactamase_B"/>
    <property type="match status" value="1"/>
</dbReference>